<organism evidence="1">
    <name type="scientific">Vibrio coralliilyticus</name>
    <dbReference type="NCBI Taxonomy" id="190893"/>
    <lineage>
        <taxon>Bacteria</taxon>
        <taxon>Pseudomonadati</taxon>
        <taxon>Pseudomonadota</taxon>
        <taxon>Gammaproteobacteria</taxon>
        <taxon>Vibrionales</taxon>
        <taxon>Vibrionaceae</taxon>
        <taxon>Vibrio</taxon>
    </lineage>
</organism>
<name>A0A2A2MWA3_9VIBR</name>
<comment type="caution">
    <text evidence="1">The sequence shown here is derived from an EMBL/GenBank/DDBJ whole genome shotgun (WGS) entry which is preliminary data.</text>
</comment>
<evidence type="ECO:0000313" key="3">
    <source>
        <dbReference type="Proteomes" id="UP000576645"/>
    </source>
</evidence>
<dbReference type="Proteomes" id="UP000576645">
    <property type="component" value="Unassembled WGS sequence"/>
</dbReference>
<protein>
    <submittedName>
        <fullName evidence="1">Uncharacterized protein</fullName>
    </submittedName>
</protein>
<dbReference type="AlphaFoldDB" id="A0A2A2MWA3"/>
<dbReference type="RefSeq" id="WP_038157149.1">
    <property type="nucleotide sequence ID" value="NZ_CP063052.1"/>
</dbReference>
<dbReference type="EMBL" id="JXXR01000029">
    <property type="protein sequence ID" value="KJY67064.1"/>
    <property type="molecule type" value="Genomic_DNA"/>
</dbReference>
<evidence type="ECO:0000313" key="1">
    <source>
        <dbReference type="EMBL" id="KJY67064.1"/>
    </source>
</evidence>
<reference evidence="1" key="1">
    <citation type="journal article" date="2015" name="BMC Genomics">
        <title>Genome mining reveals unlocked bioactive potential of marine Gram-negative bacteria.</title>
        <authorList>
            <person name="Machado H."/>
            <person name="Sonnenschein E.C."/>
            <person name="Melchiorsen J."/>
            <person name="Gram L."/>
        </authorList>
    </citation>
    <scope>NUCLEOTIDE SEQUENCE</scope>
    <source>
        <strain evidence="1">S2052</strain>
    </source>
</reference>
<proteinExistence type="predicted"/>
<dbReference type="EMBL" id="VTXP01000001">
    <property type="protein sequence ID" value="NOJ21576.1"/>
    <property type="molecule type" value="Genomic_DNA"/>
</dbReference>
<reference evidence="2 3" key="2">
    <citation type="submission" date="2019-09" db="EMBL/GenBank/DDBJ databases">
        <title>Draft genome sequencing and comparative genomics of hatchery-associated Vibrios.</title>
        <authorList>
            <person name="Kehlet-Delgado H."/>
            <person name="Mueller R.S."/>
        </authorList>
    </citation>
    <scope>NUCLEOTIDE SEQUENCE [LARGE SCALE GENOMIC DNA]</scope>
    <source>
        <strain evidence="2 3">09-121-3</strain>
    </source>
</reference>
<accession>A0A2A2MWA3</accession>
<gene>
    <name evidence="2" type="ORF">F0238_02405</name>
    <name evidence="1" type="ORF">TW71_23090</name>
</gene>
<sequence length="71" mass="7970">MKKLTIEEVQAKWQDEWMKVDGVIGVGITESNKTPCLVVYSACPEVANRKLPSFIDGIKVIVEKTSRFDSL</sequence>
<evidence type="ECO:0000313" key="2">
    <source>
        <dbReference type="EMBL" id="NOJ21576.1"/>
    </source>
</evidence>